<dbReference type="PROSITE" id="PS50262">
    <property type="entry name" value="G_PROTEIN_RECEP_F1_2"/>
    <property type="match status" value="1"/>
</dbReference>
<comment type="subcellular location">
    <subcellularLocation>
        <location evidence="1">Membrane</location>
    </subcellularLocation>
</comment>
<keyword evidence="3 5" id="KW-1133">Transmembrane helix</keyword>
<organism evidence="7 8">
    <name type="scientific">Conidiobolus coronatus (strain ATCC 28846 / CBS 209.66 / NRRL 28638)</name>
    <name type="common">Delacroixia coronata</name>
    <dbReference type="NCBI Taxonomy" id="796925"/>
    <lineage>
        <taxon>Eukaryota</taxon>
        <taxon>Fungi</taxon>
        <taxon>Fungi incertae sedis</taxon>
        <taxon>Zoopagomycota</taxon>
        <taxon>Entomophthoromycotina</taxon>
        <taxon>Entomophthoromycetes</taxon>
        <taxon>Entomophthorales</taxon>
        <taxon>Ancylistaceae</taxon>
        <taxon>Conidiobolus</taxon>
    </lineage>
</organism>
<proteinExistence type="predicted"/>
<evidence type="ECO:0000256" key="3">
    <source>
        <dbReference type="ARBA" id="ARBA00022989"/>
    </source>
</evidence>
<dbReference type="CDD" id="cd00637">
    <property type="entry name" value="7tm_classA_rhodopsin-like"/>
    <property type="match status" value="1"/>
</dbReference>
<dbReference type="SUPFAM" id="SSF81321">
    <property type="entry name" value="Family A G protein-coupled receptor-like"/>
    <property type="match status" value="1"/>
</dbReference>
<feature type="domain" description="G-protein coupled receptors family 1 profile" evidence="6">
    <location>
        <begin position="1"/>
        <end position="212"/>
    </location>
</feature>
<evidence type="ECO:0000313" key="7">
    <source>
        <dbReference type="EMBL" id="KXN67346.1"/>
    </source>
</evidence>
<evidence type="ECO:0000256" key="5">
    <source>
        <dbReference type="SAM" id="Phobius"/>
    </source>
</evidence>
<name>A0A137NX61_CONC2</name>
<keyword evidence="4 5" id="KW-0472">Membrane</keyword>
<feature type="transmembrane region" description="Helical" evidence="5">
    <location>
        <begin position="54"/>
        <end position="77"/>
    </location>
</feature>
<reference evidence="7 8" key="1">
    <citation type="journal article" date="2015" name="Genome Biol. Evol.">
        <title>Phylogenomic analyses indicate that early fungi evolved digesting cell walls of algal ancestors of land plants.</title>
        <authorList>
            <person name="Chang Y."/>
            <person name="Wang S."/>
            <person name="Sekimoto S."/>
            <person name="Aerts A.L."/>
            <person name="Choi C."/>
            <person name="Clum A."/>
            <person name="LaButti K.M."/>
            <person name="Lindquist E.A."/>
            <person name="Yee Ngan C."/>
            <person name="Ohm R.A."/>
            <person name="Salamov A.A."/>
            <person name="Grigoriev I.V."/>
            <person name="Spatafora J.W."/>
            <person name="Berbee M.L."/>
        </authorList>
    </citation>
    <scope>NUCLEOTIDE SEQUENCE [LARGE SCALE GENOMIC DNA]</scope>
    <source>
        <strain evidence="7 8">NRRL 28638</strain>
    </source>
</reference>
<evidence type="ECO:0000259" key="6">
    <source>
        <dbReference type="PROSITE" id="PS50262"/>
    </source>
</evidence>
<dbReference type="EMBL" id="KQ964642">
    <property type="protein sequence ID" value="KXN67346.1"/>
    <property type="molecule type" value="Genomic_DNA"/>
</dbReference>
<evidence type="ECO:0000256" key="1">
    <source>
        <dbReference type="ARBA" id="ARBA00004370"/>
    </source>
</evidence>
<evidence type="ECO:0000313" key="8">
    <source>
        <dbReference type="Proteomes" id="UP000070444"/>
    </source>
</evidence>
<evidence type="ECO:0000256" key="2">
    <source>
        <dbReference type="ARBA" id="ARBA00022692"/>
    </source>
</evidence>
<protein>
    <recommendedName>
        <fullName evidence="6">G-protein coupled receptors family 1 profile domain-containing protein</fullName>
    </recommendedName>
</protein>
<dbReference type="AlphaFoldDB" id="A0A137NX61"/>
<feature type="transmembrane region" description="Helical" evidence="5">
    <location>
        <begin position="20"/>
        <end position="42"/>
    </location>
</feature>
<feature type="transmembrane region" description="Helical" evidence="5">
    <location>
        <begin position="97"/>
        <end position="123"/>
    </location>
</feature>
<dbReference type="Gene3D" id="1.20.1070.10">
    <property type="entry name" value="Rhodopsin 7-helix transmembrane proteins"/>
    <property type="match status" value="1"/>
</dbReference>
<sequence length="243" mass="28222">MVYGHQYLIGESTQCLVSYTFVAATPRFELFILGFLAFMRYYIVCYNIKKSRKFWIISFLLILTPVVGLHLYLLAIFDANPTPSYLICSSFFKPKPGSFILSIIISFLIATPSWVSTYCYFVIGIKSYKKLRQMSIEASISNDSESETRLLKLKYSLIFQLSTVFIVFNIAYMPIFITIILRVIIGYRRPPFVDAVIIELYQTCRAVDPIITIIFQPELSYEFKLFLTKSKARFKSFITSLFR</sequence>
<dbReference type="InterPro" id="IPR017452">
    <property type="entry name" value="GPCR_Rhodpsn_7TM"/>
</dbReference>
<keyword evidence="2 5" id="KW-0812">Transmembrane</keyword>
<feature type="transmembrane region" description="Helical" evidence="5">
    <location>
        <begin position="157"/>
        <end position="185"/>
    </location>
</feature>
<gene>
    <name evidence="7" type="ORF">CONCODRAFT_10589</name>
</gene>
<dbReference type="GO" id="GO:0016020">
    <property type="term" value="C:membrane"/>
    <property type="evidence" value="ECO:0007669"/>
    <property type="project" value="UniProtKB-SubCell"/>
</dbReference>
<keyword evidence="8" id="KW-1185">Reference proteome</keyword>
<accession>A0A137NX61</accession>
<evidence type="ECO:0000256" key="4">
    <source>
        <dbReference type="ARBA" id="ARBA00023136"/>
    </source>
</evidence>
<dbReference type="Proteomes" id="UP000070444">
    <property type="component" value="Unassembled WGS sequence"/>
</dbReference>